<dbReference type="RefSeq" id="WP_058860670.1">
    <property type="nucleotide sequence ID" value="NZ_LPXO01000001.1"/>
</dbReference>
<reference evidence="3 4" key="1">
    <citation type="submission" date="2015-12" db="EMBL/GenBank/DDBJ databases">
        <authorList>
            <person name="Shamseldin A."/>
            <person name="Moawad H."/>
            <person name="Abd El-Rahim W.M."/>
            <person name="Sadowsky M.J."/>
        </authorList>
    </citation>
    <scope>NUCLEOTIDE SEQUENCE [LARGE SCALE GENOMIC DNA]</scope>
    <source>
        <strain evidence="3 4">SJ5A-1</strain>
    </source>
</reference>
<name>A0A0W7WQB3_9RHOB</name>
<dbReference type="OrthoDB" id="9812349at2"/>
<dbReference type="GO" id="GO:0005886">
    <property type="term" value="C:plasma membrane"/>
    <property type="evidence" value="ECO:0007669"/>
    <property type="project" value="TreeGrafter"/>
</dbReference>
<feature type="transmembrane region" description="Helical" evidence="2">
    <location>
        <begin position="27"/>
        <end position="47"/>
    </location>
</feature>
<dbReference type="PANTHER" id="PTHR34980">
    <property type="entry name" value="INNER MEMBRANE PROTEIN-RELATED-RELATED"/>
    <property type="match status" value="1"/>
</dbReference>
<comment type="caution">
    <text evidence="3">The sequence shown here is derived from an EMBL/GenBank/DDBJ whole genome shotgun (WGS) entry which is preliminary data.</text>
</comment>
<feature type="transmembrane region" description="Helical" evidence="2">
    <location>
        <begin position="54"/>
        <end position="73"/>
    </location>
</feature>
<evidence type="ECO:0000256" key="1">
    <source>
        <dbReference type="SAM" id="MobiDB-lite"/>
    </source>
</evidence>
<gene>
    <name evidence="3" type="ORF">AVJ23_03145</name>
</gene>
<keyword evidence="2" id="KW-0472">Membrane</keyword>
<evidence type="ECO:0000313" key="3">
    <source>
        <dbReference type="EMBL" id="KUF12726.1"/>
    </source>
</evidence>
<evidence type="ECO:0000256" key="2">
    <source>
        <dbReference type="SAM" id="Phobius"/>
    </source>
</evidence>
<dbReference type="InterPro" id="IPR008523">
    <property type="entry name" value="DUF805"/>
</dbReference>
<organism evidence="3 4">
    <name type="scientific">Pseudoponticoccus marisrubri</name>
    <dbReference type="NCBI Taxonomy" id="1685382"/>
    <lineage>
        <taxon>Bacteria</taxon>
        <taxon>Pseudomonadati</taxon>
        <taxon>Pseudomonadota</taxon>
        <taxon>Alphaproteobacteria</taxon>
        <taxon>Rhodobacterales</taxon>
        <taxon>Roseobacteraceae</taxon>
        <taxon>Pseudoponticoccus</taxon>
    </lineage>
</organism>
<dbReference type="EMBL" id="LPXO01000001">
    <property type="protein sequence ID" value="KUF12726.1"/>
    <property type="molecule type" value="Genomic_DNA"/>
</dbReference>
<evidence type="ECO:0000313" key="4">
    <source>
        <dbReference type="Proteomes" id="UP000054396"/>
    </source>
</evidence>
<keyword evidence="2" id="KW-0812">Transmembrane</keyword>
<keyword evidence="4" id="KW-1185">Reference proteome</keyword>
<dbReference type="Proteomes" id="UP000054396">
    <property type="component" value="Unassembled WGS sequence"/>
</dbReference>
<keyword evidence="2" id="KW-1133">Transmembrane helix</keyword>
<evidence type="ECO:0008006" key="5">
    <source>
        <dbReference type="Google" id="ProtNLM"/>
    </source>
</evidence>
<proteinExistence type="predicted"/>
<feature type="compositionally biased region" description="Basic and acidic residues" evidence="1">
    <location>
        <begin position="132"/>
        <end position="142"/>
    </location>
</feature>
<sequence>MAPHLAVWAMFRNAFNLSGRASRSECLWPVLIFEGLPVTLIGWSLFSGNRGGHALVDILIPLVLLTLWPGLALRVRRFHDIGWSGVWVVVIPMIPILGLPVAYGMLFLKGQDRPNKWGPPRTPGQGVRAPRRRDAPKGKDAPPRLSADEIAAGRARTQALYRSRVLGLSEADPRATP</sequence>
<feature type="region of interest" description="Disordered" evidence="1">
    <location>
        <begin position="114"/>
        <end position="153"/>
    </location>
</feature>
<feature type="transmembrane region" description="Helical" evidence="2">
    <location>
        <begin position="85"/>
        <end position="108"/>
    </location>
</feature>
<accession>A0A0W7WQB3</accession>
<dbReference type="AlphaFoldDB" id="A0A0W7WQB3"/>
<protein>
    <recommendedName>
        <fullName evidence="5">DUF805 domain-containing protein</fullName>
    </recommendedName>
</protein>
<dbReference type="Pfam" id="PF05656">
    <property type="entry name" value="DUF805"/>
    <property type="match status" value="1"/>
</dbReference>